<protein>
    <submittedName>
        <fullName evidence="1">RNA polymerase sigma-70 factor (ECF subfamily)</fullName>
    </submittedName>
</protein>
<organism evidence="1 2">
    <name type="scientific">Pedobacter africanus</name>
    <dbReference type="NCBI Taxonomy" id="151894"/>
    <lineage>
        <taxon>Bacteria</taxon>
        <taxon>Pseudomonadati</taxon>
        <taxon>Bacteroidota</taxon>
        <taxon>Sphingobacteriia</taxon>
        <taxon>Sphingobacteriales</taxon>
        <taxon>Sphingobacteriaceae</taxon>
        <taxon>Pedobacter</taxon>
    </lineage>
</organism>
<proteinExistence type="predicted"/>
<accession>A0ACC6KW25</accession>
<reference evidence="1" key="1">
    <citation type="submission" date="2023-07" db="EMBL/GenBank/DDBJ databases">
        <title>Sorghum-associated microbial communities from plants grown in Nebraska, USA.</title>
        <authorList>
            <person name="Schachtman D."/>
        </authorList>
    </citation>
    <scope>NUCLEOTIDE SEQUENCE</scope>
    <source>
        <strain evidence="1">2697</strain>
    </source>
</reference>
<keyword evidence="2" id="KW-1185">Reference proteome</keyword>
<comment type="caution">
    <text evidence="1">The sequence shown here is derived from an EMBL/GenBank/DDBJ whole genome shotgun (WGS) entry which is preliminary data.</text>
</comment>
<dbReference type="EMBL" id="JAVDTF010000001">
    <property type="protein sequence ID" value="MDR6783288.1"/>
    <property type="molecule type" value="Genomic_DNA"/>
</dbReference>
<sequence length="192" mass="22087">MDSLEKLSDLELTLLLKEGNQSAFTEIYERYWAGLFRHAQKMLRNEEEAADIVQDIFAMILNKADSLNFTGSISGFLYASVRNKTLDFIRGSKVRDKFITTMMSLSEKNHYHLNEDLIAQDLAMRIEEGIAKLPPKMRRVFELSRKSGLSQSEIADKLDISETTVKKQIGRAIKILRMRIQLIIITTLLLIF</sequence>
<evidence type="ECO:0000313" key="2">
    <source>
        <dbReference type="Proteomes" id="UP001246858"/>
    </source>
</evidence>
<gene>
    <name evidence="1" type="ORF">J2X78_001840</name>
</gene>
<dbReference type="Proteomes" id="UP001246858">
    <property type="component" value="Unassembled WGS sequence"/>
</dbReference>
<name>A0ACC6KW25_9SPHI</name>
<evidence type="ECO:0000313" key="1">
    <source>
        <dbReference type="EMBL" id="MDR6783288.1"/>
    </source>
</evidence>